<feature type="region of interest" description="Disordered" evidence="1">
    <location>
        <begin position="1"/>
        <end position="93"/>
    </location>
</feature>
<comment type="caution">
    <text evidence="2">The sequence shown here is derived from an EMBL/GenBank/DDBJ whole genome shotgun (WGS) entry which is preliminary data.</text>
</comment>
<protein>
    <submittedName>
        <fullName evidence="2">Uncharacterized protein</fullName>
    </submittedName>
</protein>
<proteinExistence type="predicted"/>
<gene>
    <name evidence="2" type="ORF">DCAF_LOCUS2745</name>
</gene>
<feature type="compositionally biased region" description="Basic and acidic residues" evidence="1">
    <location>
        <begin position="9"/>
        <end position="28"/>
    </location>
</feature>
<name>A0AAV1QVG2_9ROSI</name>
<sequence length="93" mass="10443">MSGRARLPTRLDKGGDCMTKEGETGAERSRRRCAWQRANGEQEIHEQANSTQRPKQAEQLLGTNREREEAPDGPGEETRPNLSLMNKGAEHNE</sequence>
<dbReference type="Proteomes" id="UP001314170">
    <property type="component" value="Unassembled WGS sequence"/>
</dbReference>
<evidence type="ECO:0000313" key="3">
    <source>
        <dbReference type="Proteomes" id="UP001314170"/>
    </source>
</evidence>
<keyword evidence="3" id="KW-1185">Reference proteome</keyword>
<dbReference type="AlphaFoldDB" id="A0AAV1QVG2"/>
<accession>A0AAV1QVG2</accession>
<reference evidence="2 3" key="1">
    <citation type="submission" date="2024-01" db="EMBL/GenBank/DDBJ databases">
        <authorList>
            <person name="Waweru B."/>
        </authorList>
    </citation>
    <scope>NUCLEOTIDE SEQUENCE [LARGE SCALE GENOMIC DNA]</scope>
</reference>
<dbReference type="EMBL" id="CAWUPB010000831">
    <property type="protein sequence ID" value="CAK7325073.1"/>
    <property type="molecule type" value="Genomic_DNA"/>
</dbReference>
<organism evidence="2 3">
    <name type="scientific">Dovyalis caffra</name>
    <dbReference type="NCBI Taxonomy" id="77055"/>
    <lineage>
        <taxon>Eukaryota</taxon>
        <taxon>Viridiplantae</taxon>
        <taxon>Streptophyta</taxon>
        <taxon>Embryophyta</taxon>
        <taxon>Tracheophyta</taxon>
        <taxon>Spermatophyta</taxon>
        <taxon>Magnoliopsida</taxon>
        <taxon>eudicotyledons</taxon>
        <taxon>Gunneridae</taxon>
        <taxon>Pentapetalae</taxon>
        <taxon>rosids</taxon>
        <taxon>fabids</taxon>
        <taxon>Malpighiales</taxon>
        <taxon>Salicaceae</taxon>
        <taxon>Flacourtieae</taxon>
        <taxon>Dovyalis</taxon>
    </lineage>
</organism>
<evidence type="ECO:0000313" key="2">
    <source>
        <dbReference type="EMBL" id="CAK7325073.1"/>
    </source>
</evidence>
<evidence type="ECO:0000256" key="1">
    <source>
        <dbReference type="SAM" id="MobiDB-lite"/>
    </source>
</evidence>